<organism evidence="1">
    <name type="scientific">Anguilla anguilla</name>
    <name type="common">European freshwater eel</name>
    <name type="synonym">Muraena anguilla</name>
    <dbReference type="NCBI Taxonomy" id="7936"/>
    <lineage>
        <taxon>Eukaryota</taxon>
        <taxon>Metazoa</taxon>
        <taxon>Chordata</taxon>
        <taxon>Craniata</taxon>
        <taxon>Vertebrata</taxon>
        <taxon>Euteleostomi</taxon>
        <taxon>Actinopterygii</taxon>
        <taxon>Neopterygii</taxon>
        <taxon>Teleostei</taxon>
        <taxon>Anguilliformes</taxon>
        <taxon>Anguillidae</taxon>
        <taxon>Anguilla</taxon>
    </lineage>
</organism>
<name>A0A0E9W5U6_ANGAN</name>
<proteinExistence type="predicted"/>
<reference evidence="1" key="1">
    <citation type="submission" date="2014-11" db="EMBL/GenBank/DDBJ databases">
        <authorList>
            <person name="Amaro Gonzalez C."/>
        </authorList>
    </citation>
    <scope>NUCLEOTIDE SEQUENCE</scope>
</reference>
<dbReference type="EMBL" id="GBXM01023744">
    <property type="protein sequence ID" value="JAH84833.1"/>
    <property type="molecule type" value="Transcribed_RNA"/>
</dbReference>
<reference evidence="1" key="2">
    <citation type="journal article" date="2015" name="Fish Shellfish Immunol.">
        <title>Early steps in the European eel (Anguilla anguilla)-Vibrio vulnificus interaction in the gills: Role of the RtxA13 toxin.</title>
        <authorList>
            <person name="Callol A."/>
            <person name="Pajuelo D."/>
            <person name="Ebbesson L."/>
            <person name="Teles M."/>
            <person name="MacKenzie S."/>
            <person name="Amaro C."/>
        </authorList>
    </citation>
    <scope>NUCLEOTIDE SEQUENCE</scope>
</reference>
<accession>A0A0E9W5U6</accession>
<sequence length="17" mass="1917">MLEIVAFNVAIEKLLTL</sequence>
<evidence type="ECO:0000313" key="1">
    <source>
        <dbReference type="EMBL" id="JAH84833.1"/>
    </source>
</evidence>
<dbReference type="AlphaFoldDB" id="A0A0E9W5U6"/>
<protein>
    <submittedName>
        <fullName evidence="1">Uncharacterized protein</fullName>
    </submittedName>
</protein>